<dbReference type="EnsemblPlants" id="Pp3c1_35160V3.2">
    <property type="protein sequence ID" value="Pp3c1_35160V3.2"/>
    <property type="gene ID" value="Pp3c1_35160"/>
</dbReference>
<dbReference type="PANTHER" id="PTHR21477">
    <property type="entry name" value="ZGC:172139"/>
    <property type="match status" value="1"/>
</dbReference>
<evidence type="ECO:0000313" key="3">
    <source>
        <dbReference type="Proteomes" id="UP000006727"/>
    </source>
</evidence>
<dbReference type="InterPro" id="IPR019141">
    <property type="entry name" value="DUF2045"/>
</dbReference>
<evidence type="ECO:0000256" key="1">
    <source>
        <dbReference type="SAM" id="MobiDB-lite"/>
    </source>
</evidence>
<reference evidence="2" key="3">
    <citation type="submission" date="2020-12" db="UniProtKB">
        <authorList>
            <consortium name="EnsemblPlants"/>
        </authorList>
    </citation>
    <scope>IDENTIFICATION</scope>
</reference>
<reference evidence="2 3" key="2">
    <citation type="journal article" date="2018" name="Plant J.">
        <title>The Physcomitrella patens chromosome-scale assembly reveals moss genome structure and evolution.</title>
        <authorList>
            <person name="Lang D."/>
            <person name="Ullrich K.K."/>
            <person name="Murat F."/>
            <person name="Fuchs J."/>
            <person name="Jenkins J."/>
            <person name="Haas F.B."/>
            <person name="Piednoel M."/>
            <person name="Gundlach H."/>
            <person name="Van Bel M."/>
            <person name="Meyberg R."/>
            <person name="Vives C."/>
            <person name="Morata J."/>
            <person name="Symeonidi A."/>
            <person name="Hiss M."/>
            <person name="Muchero W."/>
            <person name="Kamisugi Y."/>
            <person name="Saleh O."/>
            <person name="Blanc G."/>
            <person name="Decker E.L."/>
            <person name="van Gessel N."/>
            <person name="Grimwood J."/>
            <person name="Hayes R.D."/>
            <person name="Graham S.W."/>
            <person name="Gunter L.E."/>
            <person name="McDaniel S.F."/>
            <person name="Hoernstein S.N.W."/>
            <person name="Larsson A."/>
            <person name="Li F.W."/>
            <person name="Perroud P.F."/>
            <person name="Phillips J."/>
            <person name="Ranjan P."/>
            <person name="Rokshar D.S."/>
            <person name="Rothfels C.J."/>
            <person name="Schneider L."/>
            <person name="Shu S."/>
            <person name="Stevenson D.W."/>
            <person name="Thummler F."/>
            <person name="Tillich M."/>
            <person name="Villarreal Aguilar J.C."/>
            <person name="Widiez T."/>
            <person name="Wong G.K."/>
            <person name="Wymore A."/>
            <person name="Zhang Y."/>
            <person name="Zimmer A.D."/>
            <person name="Quatrano R.S."/>
            <person name="Mayer K.F.X."/>
            <person name="Goodstein D."/>
            <person name="Casacuberta J.M."/>
            <person name="Vandepoele K."/>
            <person name="Reski R."/>
            <person name="Cuming A.C."/>
            <person name="Tuskan G.A."/>
            <person name="Maumus F."/>
            <person name="Salse J."/>
            <person name="Schmutz J."/>
            <person name="Rensing S.A."/>
        </authorList>
    </citation>
    <scope>NUCLEOTIDE SEQUENCE [LARGE SCALE GENOMIC DNA]</scope>
    <source>
        <strain evidence="2 3">cv. Gransden 2004</strain>
    </source>
</reference>
<proteinExistence type="predicted"/>
<evidence type="ECO:0008006" key="4">
    <source>
        <dbReference type="Google" id="ProtNLM"/>
    </source>
</evidence>
<feature type="region of interest" description="Disordered" evidence="1">
    <location>
        <begin position="128"/>
        <end position="183"/>
    </location>
</feature>
<feature type="region of interest" description="Disordered" evidence="1">
    <location>
        <begin position="298"/>
        <end position="326"/>
    </location>
</feature>
<organism evidence="2 3">
    <name type="scientific">Physcomitrium patens</name>
    <name type="common">Spreading-leaved earth moss</name>
    <name type="synonym">Physcomitrella patens</name>
    <dbReference type="NCBI Taxonomy" id="3218"/>
    <lineage>
        <taxon>Eukaryota</taxon>
        <taxon>Viridiplantae</taxon>
        <taxon>Streptophyta</taxon>
        <taxon>Embryophyta</taxon>
        <taxon>Bryophyta</taxon>
        <taxon>Bryophytina</taxon>
        <taxon>Bryopsida</taxon>
        <taxon>Funariidae</taxon>
        <taxon>Funariales</taxon>
        <taxon>Funariaceae</taxon>
        <taxon>Physcomitrium</taxon>
    </lineage>
</organism>
<dbReference type="Gramene" id="Pp3c1_35160V3.2">
    <property type="protein sequence ID" value="Pp3c1_35160V3.2"/>
    <property type="gene ID" value="Pp3c1_35160"/>
</dbReference>
<gene>
    <name evidence="2" type="primary">LOC112290026</name>
</gene>
<protein>
    <recommendedName>
        <fullName evidence="4">Protein PHLOEM PROTEIN 2-LIKE A10</fullName>
    </recommendedName>
</protein>
<dbReference type="PANTHER" id="PTHR21477:SF12">
    <property type="entry name" value="PROTEIN PHLOEM PROTEIN 2-LIKE A10"/>
    <property type="match status" value="1"/>
</dbReference>
<dbReference type="AlphaFoldDB" id="A0A7I4BUN7"/>
<dbReference type="EMBL" id="ABEU02000001">
    <property type="status" value="NOT_ANNOTATED_CDS"/>
    <property type="molecule type" value="Genomic_DNA"/>
</dbReference>
<feature type="compositionally biased region" description="Basic and acidic residues" evidence="1">
    <location>
        <begin position="145"/>
        <end position="157"/>
    </location>
</feature>
<sequence length="475" mass="51776">MFQISRRSRNILLACGAVAAGGYMTYRIYHPRKKLRIVLFLQSFSSLLEALSQGSSTFAAVLSDLHRFLVSEEDEVPQTLKQLLKVAASREAQESITALSAAVSRGLLSTLISSAPVAVSLKHEVQPRRLHRPQSTLTSPSGRGVSEETKSVIKWDGKGTVTSQGESGAASTSFDDRTLSPGECNENAEEISIECEEELYDHAWTNAGNVFDAAKTQVDSSIVKGVKETLQEEADWIQTFVGTAVSVYLDRTKDINAFDEFAATLAKPEHQGPITELLTTICNVSTGNFVRTSHEILTSDPSSSKHNAGDKVSVSYPQLGDRSHENEDSEVFYDTGEQELISPSHSLVKWKGKSVGRTRETFSPNYIEHISKVIAVPSNRELILNIVGTMTSSGVRTMIDVSLDKVSAILSGKDKEQDLKDQDHEMPGRLGVGEKLQVVGDVTKAAIDKAMVLMTMCYAVCLHSVVGGVRMIKPL</sequence>
<dbReference type="Proteomes" id="UP000006727">
    <property type="component" value="Chromosome 1"/>
</dbReference>
<keyword evidence="3" id="KW-1185">Reference proteome</keyword>
<reference evidence="2 3" key="1">
    <citation type="journal article" date="2008" name="Science">
        <title>The Physcomitrella genome reveals evolutionary insights into the conquest of land by plants.</title>
        <authorList>
            <person name="Rensing S."/>
            <person name="Lang D."/>
            <person name="Zimmer A."/>
            <person name="Terry A."/>
            <person name="Salamov A."/>
            <person name="Shapiro H."/>
            <person name="Nishiyama T."/>
            <person name="Perroud P.-F."/>
            <person name="Lindquist E."/>
            <person name="Kamisugi Y."/>
            <person name="Tanahashi T."/>
            <person name="Sakakibara K."/>
            <person name="Fujita T."/>
            <person name="Oishi K."/>
            <person name="Shin-I T."/>
            <person name="Kuroki Y."/>
            <person name="Toyoda A."/>
            <person name="Suzuki Y."/>
            <person name="Hashimoto A."/>
            <person name="Yamaguchi K."/>
            <person name="Sugano A."/>
            <person name="Kohara Y."/>
            <person name="Fujiyama A."/>
            <person name="Anterola A."/>
            <person name="Aoki S."/>
            <person name="Ashton N."/>
            <person name="Barbazuk W.B."/>
            <person name="Barker E."/>
            <person name="Bennetzen J."/>
            <person name="Bezanilla M."/>
            <person name="Blankenship R."/>
            <person name="Cho S.H."/>
            <person name="Dutcher S."/>
            <person name="Estelle M."/>
            <person name="Fawcett J.A."/>
            <person name="Gundlach H."/>
            <person name="Hanada K."/>
            <person name="Heyl A."/>
            <person name="Hicks K.A."/>
            <person name="Hugh J."/>
            <person name="Lohr M."/>
            <person name="Mayer K."/>
            <person name="Melkozernov A."/>
            <person name="Murata T."/>
            <person name="Nelson D."/>
            <person name="Pils B."/>
            <person name="Prigge M."/>
            <person name="Reiss B."/>
            <person name="Renner T."/>
            <person name="Rombauts S."/>
            <person name="Rushton P."/>
            <person name="Sanderfoot A."/>
            <person name="Schween G."/>
            <person name="Shiu S.-H."/>
            <person name="Stueber K."/>
            <person name="Theodoulou F.L."/>
            <person name="Tu H."/>
            <person name="Van de Peer Y."/>
            <person name="Verrier P.J."/>
            <person name="Waters E."/>
            <person name="Wood A."/>
            <person name="Yang L."/>
            <person name="Cove D."/>
            <person name="Cuming A."/>
            <person name="Hasebe M."/>
            <person name="Lucas S."/>
            <person name="Mishler D.B."/>
            <person name="Reski R."/>
            <person name="Grigoriev I."/>
            <person name="Quatrano R.S."/>
            <person name="Boore J.L."/>
        </authorList>
    </citation>
    <scope>NUCLEOTIDE SEQUENCE [LARGE SCALE GENOMIC DNA]</scope>
    <source>
        <strain evidence="2 3">cv. Gransden 2004</strain>
    </source>
</reference>
<accession>A0A7I4BUN7</accession>
<evidence type="ECO:0000313" key="2">
    <source>
        <dbReference type="EnsemblPlants" id="Pp3c1_35160V3.2"/>
    </source>
</evidence>
<name>A0A7I4BUN7_PHYPA</name>
<feature type="compositionally biased region" description="Polar residues" evidence="1">
    <location>
        <begin position="160"/>
        <end position="173"/>
    </location>
</feature>